<proteinExistence type="predicted"/>
<dbReference type="InterPro" id="IPR008197">
    <property type="entry name" value="WAP_dom"/>
</dbReference>
<feature type="domain" description="WAP" evidence="2">
    <location>
        <begin position="130"/>
        <end position="177"/>
    </location>
</feature>
<feature type="chain" id="PRO_5043943133" description="WAP domain-containing protein" evidence="1">
    <location>
        <begin position="22"/>
        <end position="228"/>
    </location>
</feature>
<keyword evidence="4" id="KW-1185">Reference proteome</keyword>
<dbReference type="EMBL" id="OZ035827">
    <property type="protein sequence ID" value="CAL1605921.1"/>
    <property type="molecule type" value="Genomic_DNA"/>
</dbReference>
<keyword evidence="1" id="KW-0732">Signal</keyword>
<dbReference type="InterPro" id="IPR050514">
    <property type="entry name" value="WAP_four-disulfide_core"/>
</dbReference>
<dbReference type="Proteomes" id="UP001497482">
    <property type="component" value="Chromosome 5"/>
</dbReference>
<feature type="domain" description="WAP" evidence="2">
    <location>
        <begin position="28"/>
        <end position="80"/>
    </location>
</feature>
<dbReference type="CDD" id="cd00199">
    <property type="entry name" value="WAP"/>
    <property type="match status" value="1"/>
</dbReference>
<evidence type="ECO:0000313" key="3">
    <source>
        <dbReference type="EMBL" id="CAL1605921.1"/>
    </source>
</evidence>
<dbReference type="PRINTS" id="PR00003">
    <property type="entry name" value="4DISULPHCORE"/>
</dbReference>
<sequence>MELSVLCLLTLALAFVPQLSATVGPSVPLVKDGVCPKPTLVMDPSVVRCLIECTSDWECPEDKKCCENACGHIGICVTPKKVFAVPKKGFCPTPEGFGICVEQCSTDHDCEKNLKCCSNNCGKTCVEPLMKEKRGRCPAPFTRLDCKRDDKCNNDYDCKDGLKCCFDGCEKICRKPLERKKGICPKPIPHFAECDATCDNHNKCEGDLLCCYSGCGMECLEPFMELRG</sequence>
<evidence type="ECO:0000256" key="1">
    <source>
        <dbReference type="SAM" id="SignalP"/>
    </source>
</evidence>
<evidence type="ECO:0000259" key="2">
    <source>
        <dbReference type="PROSITE" id="PS51390"/>
    </source>
</evidence>
<feature type="domain" description="WAP" evidence="2">
    <location>
        <begin position="84"/>
        <end position="129"/>
    </location>
</feature>
<evidence type="ECO:0000313" key="4">
    <source>
        <dbReference type="Proteomes" id="UP001497482"/>
    </source>
</evidence>
<dbReference type="SMART" id="SM00217">
    <property type="entry name" value="WAP"/>
    <property type="match status" value="4"/>
</dbReference>
<dbReference type="GO" id="GO:0004867">
    <property type="term" value="F:serine-type endopeptidase inhibitor activity"/>
    <property type="evidence" value="ECO:0007669"/>
    <property type="project" value="TreeGrafter"/>
</dbReference>
<feature type="signal peptide" evidence="1">
    <location>
        <begin position="1"/>
        <end position="21"/>
    </location>
</feature>
<gene>
    <name evidence="3" type="ORF">KC01_LOCUS33213</name>
</gene>
<accession>A0AAV2LXW9</accession>
<dbReference type="GO" id="GO:0005615">
    <property type="term" value="C:extracellular space"/>
    <property type="evidence" value="ECO:0007669"/>
    <property type="project" value="TreeGrafter"/>
</dbReference>
<dbReference type="PANTHER" id="PTHR19441">
    <property type="entry name" value="WHEY ACDIC PROTEIN WAP"/>
    <property type="match status" value="1"/>
</dbReference>
<organism evidence="3 4">
    <name type="scientific">Knipowitschia caucasica</name>
    <name type="common">Caucasian dwarf goby</name>
    <name type="synonym">Pomatoschistus caucasicus</name>
    <dbReference type="NCBI Taxonomy" id="637954"/>
    <lineage>
        <taxon>Eukaryota</taxon>
        <taxon>Metazoa</taxon>
        <taxon>Chordata</taxon>
        <taxon>Craniata</taxon>
        <taxon>Vertebrata</taxon>
        <taxon>Euteleostomi</taxon>
        <taxon>Actinopterygii</taxon>
        <taxon>Neopterygii</taxon>
        <taxon>Teleostei</taxon>
        <taxon>Neoteleostei</taxon>
        <taxon>Acanthomorphata</taxon>
        <taxon>Gobiaria</taxon>
        <taxon>Gobiiformes</taxon>
        <taxon>Gobioidei</taxon>
        <taxon>Gobiidae</taxon>
        <taxon>Gobiinae</taxon>
        <taxon>Knipowitschia</taxon>
    </lineage>
</organism>
<reference evidence="3 4" key="1">
    <citation type="submission" date="2024-04" db="EMBL/GenBank/DDBJ databases">
        <authorList>
            <person name="Waldvogel A.-M."/>
            <person name="Schoenle A."/>
        </authorList>
    </citation>
    <scope>NUCLEOTIDE SEQUENCE [LARGE SCALE GENOMIC DNA]</scope>
</reference>
<dbReference type="InterPro" id="IPR036645">
    <property type="entry name" value="Elafin-like_sf"/>
</dbReference>
<dbReference type="PANTHER" id="PTHR19441:SF95">
    <property type="entry name" value="PERLWAPIN ISOFORM X1"/>
    <property type="match status" value="1"/>
</dbReference>
<dbReference type="AlphaFoldDB" id="A0AAV2LXW9"/>
<protein>
    <recommendedName>
        <fullName evidence="2">WAP domain-containing protein</fullName>
    </recommendedName>
</protein>
<dbReference type="Gene3D" id="4.10.75.10">
    <property type="entry name" value="Elafin-like"/>
    <property type="match status" value="4"/>
</dbReference>
<dbReference type="Pfam" id="PF00095">
    <property type="entry name" value="WAP"/>
    <property type="match status" value="4"/>
</dbReference>
<dbReference type="SUPFAM" id="SSF57256">
    <property type="entry name" value="Elafin-like"/>
    <property type="match status" value="4"/>
</dbReference>
<name>A0AAV2LXW9_KNICA</name>
<dbReference type="PROSITE" id="PS51390">
    <property type="entry name" value="WAP"/>
    <property type="match status" value="3"/>
</dbReference>